<reference evidence="6" key="1">
    <citation type="submission" date="2021-01" db="EMBL/GenBank/DDBJ databases">
        <authorList>
            <person name="Corre E."/>
            <person name="Pelletier E."/>
            <person name="Niang G."/>
            <person name="Scheremetjew M."/>
            <person name="Finn R."/>
            <person name="Kale V."/>
            <person name="Holt S."/>
            <person name="Cochrane G."/>
            <person name="Meng A."/>
            <person name="Brown T."/>
            <person name="Cohen L."/>
        </authorList>
    </citation>
    <scope>NUCLEOTIDE SEQUENCE</scope>
    <source>
        <strain evidence="6">SL-175</strain>
    </source>
</reference>
<evidence type="ECO:0000256" key="2">
    <source>
        <dbReference type="ARBA" id="ARBA00022801"/>
    </source>
</evidence>
<dbReference type="InterPro" id="IPR036971">
    <property type="entry name" value="PDEase_catalytic_dom_sf"/>
</dbReference>
<proteinExistence type="predicted"/>
<dbReference type="PANTHER" id="PTHR11347">
    <property type="entry name" value="CYCLIC NUCLEOTIDE PHOSPHODIESTERASE"/>
    <property type="match status" value="1"/>
</dbReference>
<dbReference type="Gene3D" id="1.10.1300.10">
    <property type="entry name" value="3'5'-cyclic nucleotide phosphodiesterase, catalytic domain"/>
    <property type="match status" value="2"/>
</dbReference>
<dbReference type="GO" id="GO:0046872">
    <property type="term" value="F:metal ion binding"/>
    <property type="evidence" value="ECO:0007669"/>
    <property type="project" value="UniProtKB-KW"/>
</dbReference>
<dbReference type="Pfam" id="PF00233">
    <property type="entry name" value="PDEase_I"/>
    <property type="match status" value="2"/>
</dbReference>
<feature type="transmembrane region" description="Helical" evidence="4">
    <location>
        <begin position="672"/>
        <end position="691"/>
    </location>
</feature>
<dbReference type="SUPFAM" id="SSF109604">
    <property type="entry name" value="HD-domain/PDEase-like"/>
    <property type="match status" value="2"/>
</dbReference>
<evidence type="ECO:0000313" key="6">
    <source>
        <dbReference type="EMBL" id="CAD8708394.1"/>
    </source>
</evidence>
<dbReference type="InterPro" id="IPR002073">
    <property type="entry name" value="PDEase_catalytic_dom"/>
</dbReference>
<protein>
    <recommendedName>
        <fullName evidence="5">PDEase domain-containing protein</fullName>
    </recommendedName>
</protein>
<keyword evidence="4" id="KW-0472">Membrane</keyword>
<name>A0A7S0SIY5_9CHLO</name>
<dbReference type="AlphaFoldDB" id="A0A7S0SIY5"/>
<dbReference type="EMBL" id="HBFC01018581">
    <property type="protein sequence ID" value="CAD8708394.1"/>
    <property type="molecule type" value="Transcribed_RNA"/>
</dbReference>
<evidence type="ECO:0000256" key="4">
    <source>
        <dbReference type="SAM" id="Phobius"/>
    </source>
</evidence>
<feature type="region of interest" description="Disordered" evidence="3">
    <location>
        <begin position="304"/>
        <end position="332"/>
    </location>
</feature>
<evidence type="ECO:0000256" key="3">
    <source>
        <dbReference type="SAM" id="MobiDB-lite"/>
    </source>
</evidence>
<feature type="domain" description="PDEase" evidence="5">
    <location>
        <begin position="87"/>
        <end position="226"/>
    </location>
</feature>
<dbReference type="GO" id="GO:0004114">
    <property type="term" value="F:3',5'-cyclic-nucleotide phosphodiesterase activity"/>
    <property type="evidence" value="ECO:0007669"/>
    <property type="project" value="InterPro"/>
</dbReference>
<keyword evidence="4" id="KW-1133">Transmembrane helix</keyword>
<feature type="domain" description="PDEase" evidence="5">
    <location>
        <begin position="384"/>
        <end position="481"/>
    </location>
</feature>
<feature type="transmembrane region" description="Helical" evidence="4">
    <location>
        <begin position="703"/>
        <end position="720"/>
    </location>
</feature>
<dbReference type="GO" id="GO:0007165">
    <property type="term" value="P:signal transduction"/>
    <property type="evidence" value="ECO:0007669"/>
    <property type="project" value="InterPro"/>
</dbReference>
<keyword evidence="2" id="KW-0378">Hydrolase</keyword>
<keyword evidence="1" id="KW-0479">Metal-binding</keyword>
<keyword evidence="4" id="KW-0812">Transmembrane</keyword>
<accession>A0A7S0SIY5</accession>
<evidence type="ECO:0000256" key="1">
    <source>
        <dbReference type="ARBA" id="ARBA00022723"/>
    </source>
</evidence>
<gene>
    <name evidence="6" type="ORF">MANT1106_LOCUS11077</name>
</gene>
<evidence type="ECO:0000259" key="5">
    <source>
        <dbReference type="Pfam" id="PF00233"/>
    </source>
</evidence>
<sequence length="829" mass="91002">MASTAKYNPWRYECVPRCAHEQHVPPGVEHSQRQRPISEMETFQRTALGVFSEADLLRHIGISDVHALRFFGSVYRSYDAVNPRHCASRALDALCSARCLMSQMTGLGHGPFSHVEVMALYVAALGHGPGTFGENNEWLRSSEYALFKLYPGHGAGVGATLETYHLRLLLQQLKHPKDGIVSSLRSAAGVSASERFLEIVSAIVLAPDTPSAHKVMMVEFNGWVDALMAREQSETGIYPGRDNSTKVAATCSHTQWLQSPWMPGQAITHAFLGRLTPSIGFGDDGEVDGSSLVFSLFCGHAGSTGSNYKRSEELAADGDSGSSDDEDRLDVIRPDCTKPAGAVIGPMSAESVALLEYHRRAVEVYQASGAGGRGPNSPRGLSLNKSQRESLLLMTMKCANLSCFVRELCVADSWGYQFLEENMKQSRKERGRREGVTRTTTTEEASALAVAEYNIRQANILDRVVQPMFETFGVFMSPELRAEIAENSAVNSAAWRQRDRDHSLGEEGVQLHGKKAHHGGHIFLFDEPACSVREVLEKKLMTCSVGFMMATVYALSRWPLLVQPAQTFEDVEHAYENASSTARGQVLILATTMAIIAAKCMVTARAGPSAVTTRALKVHVDVMRVIPLIVRPMSSIIRYTLMKAEFHVRSQMQFGVASINALANPLSRIPVVNGHSLTMHFISFLIFLMIPSSTRGESSRRNVLFHVLSHTMIYIMRAVVDNLATGPNALALGDLLVSIAVDTMVDVSIFLTLLVLALNTAAIVRLASGMVCMKQSLVTVLRQAPHVLCHLFDDSRQVAPVGPRRHRPDHDCRSVVAKFSKRRLMAKLC</sequence>
<organism evidence="6">
    <name type="scientific">Mantoniella antarctica</name>
    <dbReference type="NCBI Taxonomy" id="81844"/>
    <lineage>
        <taxon>Eukaryota</taxon>
        <taxon>Viridiplantae</taxon>
        <taxon>Chlorophyta</taxon>
        <taxon>Mamiellophyceae</taxon>
        <taxon>Mamiellales</taxon>
        <taxon>Mamiellaceae</taxon>
        <taxon>Mantoniella</taxon>
    </lineage>
</organism>